<comment type="caution">
    <text evidence="1">The sequence shown here is derived from an EMBL/GenBank/DDBJ whole genome shotgun (WGS) entry which is preliminary data.</text>
</comment>
<dbReference type="Proteomes" id="UP001143910">
    <property type="component" value="Unassembled WGS sequence"/>
</dbReference>
<evidence type="ECO:0000313" key="2">
    <source>
        <dbReference type="Proteomes" id="UP001143910"/>
    </source>
</evidence>
<sequence>MLPTVTKASIIALLASNALARDVPANVRALYDSIVGAGSCSNVLQGGFYSKDNDSKDFCYCGDHLPDKNIIYLQGNGGQLVNMDIDCDGAQSEGNGDCKSSNDTQGQTTFSSIVAGYGKGISDVDAYIHSYVVLGNQGSKDGYVNYDPQSAGIQPLSIVAVVCGDKLIYGVWADTNGDDGAPLVGEASLSLGQACYGRSVNGGTAHDPNDVLYIAFAGSGAVPGPDGANWGASSFDEFEASLASLGDSLVANL</sequence>
<evidence type="ECO:0000313" key="1">
    <source>
        <dbReference type="EMBL" id="KAJ2973280.1"/>
    </source>
</evidence>
<accession>A0ACC1N1X1</accession>
<organism evidence="1 2">
    <name type="scientific">Zarea fungicola</name>
    <dbReference type="NCBI Taxonomy" id="93591"/>
    <lineage>
        <taxon>Eukaryota</taxon>
        <taxon>Fungi</taxon>
        <taxon>Dikarya</taxon>
        <taxon>Ascomycota</taxon>
        <taxon>Pezizomycotina</taxon>
        <taxon>Sordariomycetes</taxon>
        <taxon>Hypocreomycetidae</taxon>
        <taxon>Hypocreales</taxon>
        <taxon>Cordycipitaceae</taxon>
        <taxon>Zarea</taxon>
    </lineage>
</organism>
<name>A0ACC1N1X1_9HYPO</name>
<proteinExistence type="predicted"/>
<reference evidence="1" key="1">
    <citation type="submission" date="2022-08" db="EMBL/GenBank/DDBJ databases">
        <title>Genome Sequence of Lecanicillium fungicola.</title>
        <authorList>
            <person name="Buettner E."/>
        </authorList>
    </citation>
    <scope>NUCLEOTIDE SEQUENCE</scope>
    <source>
        <strain evidence="1">Babe33</strain>
    </source>
</reference>
<gene>
    <name evidence="1" type="ORF">NQ176_g6698</name>
</gene>
<dbReference type="EMBL" id="JANJQO010000999">
    <property type="protein sequence ID" value="KAJ2973280.1"/>
    <property type="molecule type" value="Genomic_DNA"/>
</dbReference>
<protein>
    <submittedName>
        <fullName evidence="1">Uncharacterized protein</fullName>
    </submittedName>
</protein>
<keyword evidence="2" id="KW-1185">Reference proteome</keyword>